<evidence type="ECO:0000259" key="1">
    <source>
        <dbReference type="Pfam" id="PF00149"/>
    </source>
</evidence>
<sequence>MGGGRMSSKKHFVISDTQCKPGINLDYMEAIGKYIVAKRPDVVIHIGDHFDLASLSSYDKGKRSSEGRRYSEDVQVGREGLDRLFKPLWELQERQRANRKKVYQPRLIFTLGNHEERADRAANDNPELYGTVGSEELGIQDYGFEVVPFLKPIEVDGIYYVHYLQNHFTGKPLGGTANNMLKAAGHSFVMGHRQLLDWAIHPTIDGKQRLGIVTGACYPHDEAYKGYQGNNHFRGCVMIHEVKDGFGLPMPVSLDFMMEKGGFK</sequence>
<dbReference type="EMBL" id="HQ832595">
    <property type="protein sequence ID" value="AEK21644.1"/>
    <property type="molecule type" value="Genomic_DNA"/>
</dbReference>
<dbReference type="GO" id="GO:0016787">
    <property type="term" value="F:hydrolase activity"/>
    <property type="evidence" value="ECO:0007669"/>
    <property type="project" value="InterPro"/>
</dbReference>
<name>G0YVA7_9CAUD</name>
<gene>
    <name evidence="2" type="ORF">PaP1_gp104</name>
</gene>
<dbReference type="KEGG" id="vg:14296171"/>
<protein>
    <submittedName>
        <fullName evidence="2">Constituent protein</fullName>
    </submittedName>
</protein>
<dbReference type="Proteomes" id="UP000008424">
    <property type="component" value="Segment"/>
</dbReference>
<proteinExistence type="predicted"/>
<dbReference type="InterPro" id="IPR004843">
    <property type="entry name" value="Calcineurin-like_PHP"/>
</dbReference>
<accession>G0YVA7</accession>
<evidence type="ECO:0000313" key="3">
    <source>
        <dbReference type="Proteomes" id="UP000008424"/>
    </source>
</evidence>
<dbReference type="GeneID" id="14296171"/>
<dbReference type="Pfam" id="PF00149">
    <property type="entry name" value="Metallophos"/>
    <property type="match status" value="1"/>
</dbReference>
<dbReference type="RefSeq" id="YP_007236515.1">
    <property type="nucleotide sequence ID" value="NC_019913.1"/>
</dbReference>
<dbReference type="SUPFAM" id="SSF56300">
    <property type="entry name" value="Metallo-dependent phosphatases"/>
    <property type="match status" value="1"/>
</dbReference>
<organism evidence="2 3">
    <name type="scientific">Pseudomonas phage PaP1</name>
    <dbReference type="NCBI Taxonomy" id="685892"/>
    <lineage>
        <taxon>Viruses</taxon>
        <taxon>Duplodnaviria</taxon>
        <taxon>Heunggongvirae</taxon>
        <taxon>Uroviricota</taxon>
        <taxon>Caudoviricetes</taxon>
        <taxon>Vandenendeviridae</taxon>
        <taxon>Skurskavirinae</taxon>
        <taxon>Pakpunavirus</taxon>
        <taxon>Pakpunavirus PaP1</taxon>
    </lineage>
</organism>
<dbReference type="OrthoDB" id="5553at10239"/>
<feature type="domain" description="Calcineurin-like phosphoesterase" evidence="1">
    <location>
        <begin position="13"/>
        <end position="162"/>
    </location>
</feature>
<reference evidence="2 3" key="1">
    <citation type="journal article" date="2013" name="PLoS ONE">
        <title>Genomic and Proteomic Analyses of the Terminally Redundant Genome of the Pseudomonas aeruginosa Phage PaP1: Establishment of Genus PaP1-Like Phages.</title>
        <authorList>
            <person name="Lu S."/>
            <person name="Le S."/>
            <person name="Tan Y."/>
            <person name="Zhu J."/>
            <person name="Li M."/>
            <person name="Rao X."/>
            <person name="Zou L."/>
            <person name="Li S."/>
            <person name="Wang J."/>
            <person name="Jin X."/>
            <person name="Huang G."/>
            <person name="Zhang L."/>
            <person name="Zhao X."/>
            <person name="Hu F."/>
        </authorList>
    </citation>
    <scope>NUCLEOTIDE SEQUENCE [LARGE SCALE GENOMIC DNA]</scope>
</reference>
<keyword evidence="3" id="KW-1185">Reference proteome</keyword>
<dbReference type="InterPro" id="IPR029052">
    <property type="entry name" value="Metallo-depent_PP-like"/>
</dbReference>
<evidence type="ECO:0000313" key="2">
    <source>
        <dbReference type="EMBL" id="AEK21644.1"/>
    </source>
</evidence>